<sequence>MGEKDLKASDSRILECFPAARGCRSRWRWNPFWLLLRFPTAVSFLIVSILAAGLIGFAYFSLVVSSFLPDPAAIGCRPDSEGSWSIGIYYGKSPFSLSPIELGNTLYLFFETKSTSTMQGDIGVARSADQGATWEFLGIALDEKWHLSYPFVFGYDHQIYMMPEGSKNGELQLYRATRFPLEWTLEKVLIRKPLVDASLFQYEGYYWLFASDFSWFGTEKNGELEIWYSSSPLGPWKQHRRNPIYRGDRSLGTRNGGRPFIYEGSLYRLAQDCGGTYGQRIRAYKVEKLSKEEFREVPVKLGIKESKKGRNAWNGIRYHHLDAQQLPSGDWIAVMDGDRVPSGHTAWRFLLGCTFVLLLFLQVMLMGFLVGAINCIVPPSCCMAVSRRNEPCWFWTRPQFNLKARKHSSVMNRYGSSIRGRANIKTCCGKLVLCLLAFVGGILVCMAVHFLFGGNGAEEAYVYRGQYSQFTMLTMTYEARLWNLKLYIKHYSRCASVREIVIVWNKGNPPIPDEFDSAVPVRIRVEELNSLNNRFKVDPLIRTRAVLELDDDIMMTCNDIEKGFMVWREHPERIVGFYPRLVDGSPLKYRNDKYARGKNGYNVILTGAAFMDSEYAFKKYWSEEAREGRDFVDESFNCEDLLLNFLYANASSKRTVEYVHPAWAIDTSKLSTAAISRNTQMHYKIRTTCLSKFSKMYGLLQQKWDFGSRKDGWDVNALVAETERPNWWERNAGPNMIDIHSMQEFSHELSQAGDRLVIVEFYGTWCASCRALFPKLCKTAAENPDILFIKVNFDENKSMCKQLNIKVLPYFHFYRGADGQLESFSCNLAKFQKIRDAIAKHHTARCSMGPAVGVGDRNIKTRFPEEKPAEASSR</sequence>
<evidence type="ECO:0000256" key="5">
    <source>
        <dbReference type="ARBA" id="ARBA00008700"/>
    </source>
</evidence>
<keyword evidence="16" id="KW-0676">Redox-active center</keyword>
<evidence type="ECO:0000256" key="10">
    <source>
        <dbReference type="ARBA" id="ARBA00022723"/>
    </source>
</evidence>
<accession>A0A8K0IV92</accession>
<comment type="pathway">
    <text evidence="4">Lipid metabolism.</text>
</comment>
<dbReference type="CDD" id="cd02947">
    <property type="entry name" value="TRX_family"/>
    <property type="match status" value="1"/>
</dbReference>
<keyword evidence="8 22" id="KW-0808">Transferase</keyword>
<gene>
    <name evidence="22" type="ORF">COCNU_14G000020</name>
</gene>
<evidence type="ECO:0000256" key="7">
    <source>
        <dbReference type="ARBA" id="ARBA00022448"/>
    </source>
</evidence>
<dbReference type="GO" id="GO:0016020">
    <property type="term" value="C:membrane"/>
    <property type="evidence" value="ECO:0007669"/>
    <property type="project" value="UniProtKB-SubCell"/>
</dbReference>
<dbReference type="GO" id="GO:0046872">
    <property type="term" value="F:metal ion binding"/>
    <property type="evidence" value="ECO:0007669"/>
    <property type="project" value="UniProtKB-KW"/>
</dbReference>
<evidence type="ECO:0000256" key="11">
    <source>
        <dbReference type="ARBA" id="ARBA00022982"/>
    </source>
</evidence>
<dbReference type="InterPro" id="IPR015338">
    <property type="entry name" value="GT64_dom"/>
</dbReference>
<evidence type="ECO:0000256" key="18">
    <source>
        <dbReference type="ARBA" id="ARBA00058450"/>
    </source>
</evidence>
<keyword evidence="13 20" id="KW-0472">Membrane</keyword>
<keyword evidence="15" id="KW-0464">Manganese</keyword>
<evidence type="ECO:0000256" key="12">
    <source>
        <dbReference type="ARBA" id="ARBA00022989"/>
    </source>
</evidence>
<dbReference type="SUPFAM" id="SSF52833">
    <property type="entry name" value="Thioredoxin-like"/>
    <property type="match status" value="1"/>
</dbReference>
<evidence type="ECO:0000256" key="20">
    <source>
        <dbReference type="SAM" id="Phobius"/>
    </source>
</evidence>
<dbReference type="Pfam" id="PF00085">
    <property type="entry name" value="Thioredoxin"/>
    <property type="match status" value="1"/>
</dbReference>
<keyword evidence="7" id="KW-0813">Transport</keyword>
<dbReference type="GO" id="GO:0016757">
    <property type="term" value="F:glycosyltransferase activity"/>
    <property type="evidence" value="ECO:0007669"/>
    <property type="project" value="InterPro"/>
</dbReference>
<dbReference type="AlphaFoldDB" id="A0A8K0IV92"/>
<dbReference type="PROSITE" id="PS51352">
    <property type="entry name" value="THIOREDOXIN_2"/>
    <property type="match status" value="1"/>
</dbReference>
<comment type="function">
    <text evidence="17">Probable thiol-disulfide oxidoreductase that may participate in various redox reactions.</text>
</comment>
<keyword evidence="10" id="KW-0479">Metal-binding</keyword>
<evidence type="ECO:0000259" key="21">
    <source>
        <dbReference type="PROSITE" id="PS51352"/>
    </source>
</evidence>
<evidence type="ECO:0000256" key="1">
    <source>
        <dbReference type="ARBA" id="ARBA00001936"/>
    </source>
</evidence>
<dbReference type="PROSITE" id="PS00194">
    <property type="entry name" value="THIOREDOXIN_1"/>
    <property type="match status" value="1"/>
</dbReference>
<dbReference type="PANTHER" id="PTHR48261:SF6">
    <property type="entry name" value="GLYCOSYLTRANSFERASE FAMILY PROTEIN"/>
    <property type="match status" value="1"/>
</dbReference>
<keyword evidence="23" id="KW-1185">Reference proteome</keyword>
<dbReference type="Proteomes" id="UP000797356">
    <property type="component" value="Chromosome 14"/>
</dbReference>
<dbReference type="OrthoDB" id="5954868at2759"/>
<dbReference type="Gene3D" id="3.90.550.10">
    <property type="entry name" value="Spore Coat Polysaccharide Biosynthesis Protein SpsA, Chain A"/>
    <property type="match status" value="1"/>
</dbReference>
<dbReference type="Gene3D" id="2.115.10.20">
    <property type="entry name" value="Glycosyl hydrolase domain, family 43"/>
    <property type="match status" value="1"/>
</dbReference>
<dbReference type="Pfam" id="PF24793">
    <property type="entry name" value="GINT1_N"/>
    <property type="match status" value="1"/>
</dbReference>
<evidence type="ECO:0000256" key="14">
    <source>
        <dbReference type="ARBA" id="ARBA00023157"/>
    </source>
</evidence>
<dbReference type="PANTHER" id="PTHR48261">
    <property type="entry name" value="ACETYLGLUCOSAMINYLTRANSFERASE"/>
    <property type="match status" value="1"/>
</dbReference>
<evidence type="ECO:0000256" key="19">
    <source>
        <dbReference type="ARBA" id="ARBA00069035"/>
    </source>
</evidence>
<name>A0A8K0IV92_COCNU</name>
<dbReference type="InterPro" id="IPR029044">
    <property type="entry name" value="Nucleotide-diphossugar_trans"/>
</dbReference>
<dbReference type="EMBL" id="CM017885">
    <property type="protein sequence ID" value="KAG1367534.1"/>
    <property type="molecule type" value="Genomic_DNA"/>
</dbReference>
<comment type="cofactor">
    <cofactor evidence="1">
        <name>Mn(2+)</name>
        <dbReference type="ChEBI" id="CHEBI:29035"/>
    </cofactor>
</comment>
<comment type="subcellular location">
    <subcellularLocation>
        <location evidence="2">Membrane</location>
        <topology evidence="2">Multi-pass membrane protein</topology>
    </subcellularLocation>
</comment>
<dbReference type="InterPro" id="IPR036249">
    <property type="entry name" value="Thioredoxin-like_sf"/>
</dbReference>
<reference evidence="22" key="2">
    <citation type="submission" date="2019-07" db="EMBL/GenBank/DDBJ databases">
        <authorList>
            <person name="Yang Y."/>
            <person name="Bocs S."/>
            <person name="Baudouin L."/>
        </authorList>
    </citation>
    <scope>NUCLEOTIDE SEQUENCE</scope>
    <source>
        <tissue evidence="22">Spear leaf of Hainan Tall coconut</tissue>
    </source>
</reference>
<dbReference type="InterPro" id="IPR004263">
    <property type="entry name" value="Exostosin"/>
</dbReference>
<dbReference type="SUPFAM" id="SSF75005">
    <property type="entry name" value="Arabinanase/levansucrase/invertase"/>
    <property type="match status" value="1"/>
</dbReference>
<evidence type="ECO:0000256" key="9">
    <source>
        <dbReference type="ARBA" id="ARBA00022692"/>
    </source>
</evidence>
<evidence type="ECO:0000256" key="13">
    <source>
        <dbReference type="ARBA" id="ARBA00023136"/>
    </source>
</evidence>
<reference evidence="22" key="1">
    <citation type="journal article" date="2017" name="Gigascience">
        <title>The genome draft of coconut (Cocos nucifera).</title>
        <authorList>
            <person name="Xiao Y."/>
            <person name="Xu P."/>
            <person name="Fan H."/>
            <person name="Baudouin L."/>
            <person name="Xia W."/>
            <person name="Bocs S."/>
            <person name="Xu J."/>
            <person name="Li Q."/>
            <person name="Guo A."/>
            <person name="Zhou L."/>
            <person name="Li J."/>
            <person name="Wu Y."/>
            <person name="Ma Z."/>
            <person name="Armero A."/>
            <person name="Issali A.E."/>
            <person name="Liu N."/>
            <person name="Peng M."/>
            <person name="Yang Y."/>
        </authorList>
    </citation>
    <scope>NUCLEOTIDE SEQUENCE</scope>
    <source>
        <tissue evidence="22">Spear leaf of Hainan Tall coconut</tissue>
    </source>
</reference>
<dbReference type="FunFam" id="2.115.10.20:FF:000004">
    <property type="entry name" value="Glucosamine inositolphosphorylceramide transferase 1"/>
    <property type="match status" value="1"/>
</dbReference>
<comment type="similarity">
    <text evidence="5">Belongs to the glycosyltransferase 64 family.</text>
</comment>
<evidence type="ECO:0000256" key="2">
    <source>
        <dbReference type="ARBA" id="ARBA00004141"/>
    </source>
</evidence>
<feature type="transmembrane region" description="Helical" evidence="20">
    <location>
        <begin position="431"/>
        <end position="452"/>
    </location>
</feature>
<dbReference type="SUPFAM" id="SSF53448">
    <property type="entry name" value="Nucleotide-diphospho-sugar transferases"/>
    <property type="match status" value="1"/>
</dbReference>
<feature type="transmembrane region" description="Helical" evidence="20">
    <location>
        <begin position="34"/>
        <end position="60"/>
    </location>
</feature>
<evidence type="ECO:0000256" key="6">
    <source>
        <dbReference type="ARBA" id="ARBA00008987"/>
    </source>
</evidence>
<evidence type="ECO:0000256" key="3">
    <source>
        <dbReference type="ARBA" id="ARBA00004991"/>
    </source>
</evidence>
<feature type="domain" description="Thioredoxin" evidence="21">
    <location>
        <begin position="718"/>
        <end position="843"/>
    </location>
</feature>
<dbReference type="InterPro" id="IPR023296">
    <property type="entry name" value="Glyco_hydro_beta-prop_sf"/>
</dbReference>
<evidence type="ECO:0000256" key="8">
    <source>
        <dbReference type="ARBA" id="ARBA00022679"/>
    </source>
</evidence>
<dbReference type="Pfam" id="PF09258">
    <property type="entry name" value="Glyco_transf_64"/>
    <property type="match status" value="1"/>
</dbReference>
<dbReference type="FunFam" id="3.90.550.10:FF:000095">
    <property type="entry name" value="Glycosyltransferase family protein 64 protein C5"/>
    <property type="match status" value="1"/>
</dbReference>
<comment type="function">
    <text evidence="18">Essential protein. Glycosyltransferase that mediates the glycosylation of glycosylinositol phosphorylceramides (GIPCs), the major sphingolipids in the plasma membrane; acts as a HexN(Ac)-specific GIPC sugar transferase. Responsible for the glycosylation of a subgroup of GIPCs found in seeds and pollen that contain GlcNAc and GlcN (GlcN(Ac)). Maybe involved in the maintenance of cell-cell adhesion.</text>
</comment>
<evidence type="ECO:0000313" key="22">
    <source>
        <dbReference type="EMBL" id="KAG1367534.1"/>
    </source>
</evidence>
<keyword evidence="12 20" id="KW-1133">Transmembrane helix</keyword>
<dbReference type="FunFam" id="3.40.30.10:FF:000199">
    <property type="entry name" value="Thioredoxin-like 1-2, chloroplastic"/>
    <property type="match status" value="1"/>
</dbReference>
<evidence type="ECO:0000256" key="16">
    <source>
        <dbReference type="ARBA" id="ARBA00023284"/>
    </source>
</evidence>
<evidence type="ECO:0000256" key="4">
    <source>
        <dbReference type="ARBA" id="ARBA00005189"/>
    </source>
</evidence>
<keyword evidence="14" id="KW-1015">Disulfide bond</keyword>
<dbReference type="InterPro" id="IPR013766">
    <property type="entry name" value="Thioredoxin_domain"/>
</dbReference>
<protein>
    <recommendedName>
        <fullName evidence="19">Glucosamine inositolphosphorylceramide transferase 1</fullName>
    </recommendedName>
</protein>
<proteinExistence type="inferred from homology"/>
<comment type="pathway">
    <text evidence="3">Sphingolipid metabolism.</text>
</comment>
<dbReference type="InterPro" id="IPR056442">
    <property type="entry name" value="GINT1_N"/>
</dbReference>
<feature type="transmembrane region" description="Helical" evidence="20">
    <location>
        <begin position="349"/>
        <end position="377"/>
    </location>
</feature>
<dbReference type="InterPro" id="IPR017937">
    <property type="entry name" value="Thioredoxin_CS"/>
</dbReference>
<organism evidence="22 23">
    <name type="scientific">Cocos nucifera</name>
    <name type="common">Coconut palm</name>
    <dbReference type="NCBI Taxonomy" id="13894"/>
    <lineage>
        <taxon>Eukaryota</taxon>
        <taxon>Viridiplantae</taxon>
        <taxon>Streptophyta</taxon>
        <taxon>Embryophyta</taxon>
        <taxon>Tracheophyta</taxon>
        <taxon>Spermatophyta</taxon>
        <taxon>Magnoliopsida</taxon>
        <taxon>Liliopsida</taxon>
        <taxon>Arecaceae</taxon>
        <taxon>Arecoideae</taxon>
        <taxon>Cocoseae</taxon>
        <taxon>Attaleinae</taxon>
        <taxon>Cocos</taxon>
    </lineage>
</organism>
<evidence type="ECO:0000313" key="23">
    <source>
        <dbReference type="Proteomes" id="UP000797356"/>
    </source>
</evidence>
<comment type="caution">
    <text evidence="22">The sequence shown here is derived from an EMBL/GenBank/DDBJ whole genome shotgun (WGS) entry which is preliminary data.</text>
</comment>
<evidence type="ECO:0000256" key="17">
    <source>
        <dbReference type="ARBA" id="ARBA00056742"/>
    </source>
</evidence>
<comment type="similarity">
    <text evidence="6">Belongs to the thioredoxin family.</text>
</comment>
<dbReference type="GO" id="GO:0009507">
    <property type="term" value="C:chloroplast"/>
    <property type="evidence" value="ECO:0007669"/>
    <property type="project" value="UniProtKB-ARBA"/>
</dbReference>
<dbReference type="Gene3D" id="3.40.30.10">
    <property type="entry name" value="Glutaredoxin"/>
    <property type="match status" value="1"/>
</dbReference>
<keyword evidence="9 20" id="KW-0812">Transmembrane</keyword>
<evidence type="ECO:0000256" key="15">
    <source>
        <dbReference type="ARBA" id="ARBA00023211"/>
    </source>
</evidence>
<keyword evidence="11" id="KW-0249">Electron transport</keyword>